<dbReference type="RefSeq" id="WP_212188518.1">
    <property type="nucleotide sequence ID" value="NZ_JAGTAR010000003.1"/>
</dbReference>
<feature type="signal peptide" evidence="1">
    <location>
        <begin position="1"/>
        <end position="19"/>
    </location>
</feature>
<dbReference type="EMBL" id="JAGTAR010000003">
    <property type="protein sequence ID" value="MBR8534618.1"/>
    <property type="molecule type" value="Genomic_DNA"/>
</dbReference>
<name>A0A941F0B4_9BACT</name>
<accession>A0A941F0B4</accession>
<sequence>MRLSIILISLFLGVFNVNSQCINFAKSVGKDYLGEYIHDGNYNATILEEGEKAELYKTFFSGQNYRVAIAKVEQLPDIHFRILDKEGNVLFDNIKYDYRLVWDFKVESTQMLIVELNVLEKSTGADDLINGCVSVLFGLEPGKKKKK</sequence>
<reference evidence="2" key="2">
    <citation type="submission" date="2021-04" db="EMBL/GenBank/DDBJ databases">
        <authorList>
            <person name="Zhang T."/>
            <person name="Zhang Y."/>
            <person name="Lu D."/>
            <person name="Zuo D."/>
            <person name="Du Z."/>
        </authorList>
    </citation>
    <scope>NUCLEOTIDE SEQUENCE</scope>
    <source>
        <strain evidence="2">JR1</strain>
    </source>
</reference>
<evidence type="ECO:0000313" key="2">
    <source>
        <dbReference type="EMBL" id="MBR8534618.1"/>
    </source>
</evidence>
<gene>
    <name evidence="2" type="ORF">KDU71_03530</name>
</gene>
<evidence type="ECO:0000256" key="1">
    <source>
        <dbReference type="SAM" id="SignalP"/>
    </source>
</evidence>
<evidence type="ECO:0000313" key="3">
    <source>
        <dbReference type="Proteomes" id="UP000679220"/>
    </source>
</evidence>
<feature type="chain" id="PRO_5037968651" evidence="1">
    <location>
        <begin position="20"/>
        <end position="147"/>
    </location>
</feature>
<dbReference type="Proteomes" id="UP000679220">
    <property type="component" value="Unassembled WGS sequence"/>
</dbReference>
<dbReference type="AlphaFoldDB" id="A0A941F0B4"/>
<protein>
    <submittedName>
        <fullName evidence="2">Uncharacterized protein</fullName>
    </submittedName>
</protein>
<keyword evidence="1" id="KW-0732">Signal</keyword>
<reference evidence="2" key="1">
    <citation type="journal article" date="2018" name="Int. J. Syst. Evol. Microbiol.">
        <title>Carboxylicivirga sediminis sp. nov., isolated from coastal sediment.</title>
        <authorList>
            <person name="Wang F.Q."/>
            <person name="Ren L.H."/>
            <person name="Zou R.J."/>
            <person name="Sun Y.Z."/>
            <person name="Liu X.J."/>
            <person name="Jiang F."/>
            <person name="Liu L.J."/>
        </authorList>
    </citation>
    <scope>NUCLEOTIDE SEQUENCE</scope>
    <source>
        <strain evidence="2">JR1</strain>
    </source>
</reference>
<organism evidence="2 3">
    <name type="scientific">Carboxylicivirga sediminis</name>
    <dbReference type="NCBI Taxonomy" id="2006564"/>
    <lineage>
        <taxon>Bacteria</taxon>
        <taxon>Pseudomonadati</taxon>
        <taxon>Bacteroidota</taxon>
        <taxon>Bacteroidia</taxon>
        <taxon>Marinilabiliales</taxon>
        <taxon>Marinilabiliaceae</taxon>
        <taxon>Carboxylicivirga</taxon>
    </lineage>
</organism>
<comment type="caution">
    <text evidence="2">The sequence shown here is derived from an EMBL/GenBank/DDBJ whole genome shotgun (WGS) entry which is preliminary data.</text>
</comment>
<keyword evidence="3" id="KW-1185">Reference proteome</keyword>
<proteinExistence type="predicted"/>